<protein>
    <submittedName>
        <fullName evidence="2">DUF402 domain-containing protein</fullName>
    </submittedName>
</protein>
<evidence type="ECO:0000313" key="2">
    <source>
        <dbReference type="EMBL" id="MFC5494070.1"/>
    </source>
</evidence>
<reference evidence="3" key="1">
    <citation type="journal article" date="2019" name="Int. J. Syst. Evol. Microbiol.">
        <title>The Global Catalogue of Microorganisms (GCM) 10K type strain sequencing project: providing services to taxonomists for standard genome sequencing and annotation.</title>
        <authorList>
            <consortium name="The Broad Institute Genomics Platform"/>
            <consortium name="The Broad Institute Genome Sequencing Center for Infectious Disease"/>
            <person name="Wu L."/>
            <person name="Ma J."/>
        </authorList>
    </citation>
    <scope>NUCLEOTIDE SEQUENCE [LARGE SCALE GENOMIC DNA]</scope>
    <source>
        <strain evidence="3">KACC 13778</strain>
    </source>
</reference>
<dbReference type="Gene3D" id="2.40.380.10">
    <property type="entry name" value="FomD-like"/>
    <property type="match status" value="1"/>
</dbReference>
<dbReference type="InterPro" id="IPR035930">
    <property type="entry name" value="FomD-like_sf"/>
</dbReference>
<organism evidence="2 3">
    <name type="scientific">Nocardioides caricicola</name>
    <dbReference type="NCBI Taxonomy" id="634770"/>
    <lineage>
        <taxon>Bacteria</taxon>
        <taxon>Bacillati</taxon>
        <taxon>Actinomycetota</taxon>
        <taxon>Actinomycetes</taxon>
        <taxon>Propionibacteriales</taxon>
        <taxon>Nocardioidaceae</taxon>
        <taxon>Nocardioides</taxon>
    </lineage>
</organism>
<proteinExistence type="predicted"/>
<keyword evidence="3" id="KW-1185">Reference proteome</keyword>
<dbReference type="InterPro" id="IPR007295">
    <property type="entry name" value="DUF402"/>
</dbReference>
<dbReference type="EMBL" id="JBHSMD010000004">
    <property type="protein sequence ID" value="MFC5494070.1"/>
    <property type="molecule type" value="Genomic_DNA"/>
</dbReference>
<dbReference type="SUPFAM" id="SSF159234">
    <property type="entry name" value="FomD-like"/>
    <property type="match status" value="1"/>
</dbReference>
<dbReference type="RefSeq" id="WP_345179560.1">
    <property type="nucleotide sequence ID" value="NZ_BAABFQ010000007.1"/>
</dbReference>
<evidence type="ECO:0000259" key="1">
    <source>
        <dbReference type="Pfam" id="PF04167"/>
    </source>
</evidence>
<gene>
    <name evidence="2" type="ORF">ACFPKY_13215</name>
</gene>
<accession>A0ABW0N139</accession>
<dbReference type="Proteomes" id="UP001595956">
    <property type="component" value="Unassembled WGS sequence"/>
</dbReference>
<feature type="domain" description="DUF402" evidence="1">
    <location>
        <begin position="49"/>
        <end position="154"/>
    </location>
</feature>
<sequence>MTPTPGAAVRVVMTKWGDRPHWEFDCTILGSDEHGDWLGIPAGTTMVRPGATYVAPTAQVGLVPPPGPDAERGWLATFHDEGGPVRVYVDVTTPPRWDGTVLRAVDLDLDVVRGNTGRVWVDDEDEFADHRVRFGYPDEVTTAAMTSCDRVHAAVVSALPPYDGSAAAWLSRVAVER</sequence>
<name>A0ABW0N139_9ACTN</name>
<comment type="caution">
    <text evidence="2">The sequence shown here is derived from an EMBL/GenBank/DDBJ whole genome shotgun (WGS) entry which is preliminary data.</text>
</comment>
<evidence type="ECO:0000313" key="3">
    <source>
        <dbReference type="Proteomes" id="UP001595956"/>
    </source>
</evidence>
<dbReference type="Pfam" id="PF04167">
    <property type="entry name" value="DUF402"/>
    <property type="match status" value="1"/>
</dbReference>